<name>G2KLM6_MICAA</name>
<organism evidence="8 9">
    <name type="scientific">Micavibrio aeruginosavorus (strain ARL-13)</name>
    <dbReference type="NCBI Taxonomy" id="856793"/>
    <lineage>
        <taxon>Bacteria</taxon>
        <taxon>Pseudomonadati</taxon>
        <taxon>Bdellovibrionota</taxon>
        <taxon>Bdellovibrionia</taxon>
        <taxon>Bdellovibrionales</taxon>
        <taxon>Pseudobdellovibrionaceae</taxon>
        <taxon>Micavibrio</taxon>
    </lineage>
</organism>
<accession>G2KLM6</accession>
<dbReference type="AlphaFoldDB" id="G2KLM6"/>
<dbReference type="InterPro" id="IPR011063">
    <property type="entry name" value="TilS/TtcA_N"/>
</dbReference>
<dbReference type="RefSeq" id="WP_014102079.1">
    <property type="nucleotide sequence ID" value="NC_016026.1"/>
</dbReference>
<evidence type="ECO:0000256" key="1">
    <source>
        <dbReference type="ARBA" id="ARBA00022598"/>
    </source>
</evidence>
<comment type="subcellular location">
    <subcellularLocation>
        <location evidence="6">Cytoplasm</location>
    </subcellularLocation>
</comment>
<dbReference type="OrthoDB" id="9807403at2"/>
<dbReference type="GO" id="GO:0005524">
    <property type="term" value="F:ATP binding"/>
    <property type="evidence" value="ECO:0007669"/>
    <property type="project" value="UniProtKB-UniRule"/>
</dbReference>
<evidence type="ECO:0000256" key="3">
    <source>
        <dbReference type="ARBA" id="ARBA00022741"/>
    </source>
</evidence>
<dbReference type="NCBIfam" id="TIGR02432">
    <property type="entry name" value="lysidine_TilS_N"/>
    <property type="match status" value="1"/>
</dbReference>
<keyword evidence="4 6" id="KW-0067">ATP-binding</keyword>
<evidence type="ECO:0000313" key="8">
    <source>
        <dbReference type="EMBL" id="AEP08856.1"/>
    </source>
</evidence>
<dbReference type="HAMAP" id="MF_01161">
    <property type="entry name" value="tRNA_Ile_lys_synt"/>
    <property type="match status" value="1"/>
</dbReference>
<comment type="domain">
    <text evidence="6">The N-terminal region contains the highly conserved SGGXDS motif, predicted to be a P-loop motif involved in ATP binding.</text>
</comment>
<reference evidence="8 9" key="1">
    <citation type="journal article" date="2011" name="BMC Genomics">
        <title>Genomic insights into an obligate epibiotic bacterial predator: Micavibrio aeruginosavorus ARL-13.</title>
        <authorList>
            <person name="Wang Z."/>
            <person name="Kadouri D."/>
            <person name="Wu M."/>
        </authorList>
    </citation>
    <scope>NUCLEOTIDE SEQUENCE [LARGE SCALE GENOMIC DNA]</scope>
    <source>
        <strain evidence="8 9">ARL-13</strain>
    </source>
</reference>
<dbReference type="PANTHER" id="PTHR43033:SF1">
    <property type="entry name" value="TRNA(ILE)-LYSIDINE SYNTHASE-RELATED"/>
    <property type="match status" value="1"/>
</dbReference>
<dbReference type="SUPFAM" id="SSF52402">
    <property type="entry name" value="Adenine nucleotide alpha hydrolases-like"/>
    <property type="match status" value="1"/>
</dbReference>
<keyword evidence="1 6" id="KW-0436">Ligase</keyword>
<dbReference type="PANTHER" id="PTHR43033">
    <property type="entry name" value="TRNA(ILE)-LYSIDINE SYNTHASE-RELATED"/>
    <property type="match status" value="1"/>
</dbReference>
<dbReference type="SUPFAM" id="SSF82829">
    <property type="entry name" value="MesJ substrate recognition domain-like"/>
    <property type="match status" value="1"/>
</dbReference>
<evidence type="ECO:0000256" key="4">
    <source>
        <dbReference type="ARBA" id="ARBA00022840"/>
    </source>
</evidence>
<dbReference type="Pfam" id="PF01171">
    <property type="entry name" value="ATP_bind_3"/>
    <property type="match status" value="1"/>
</dbReference>
<comment type="similarity">
    <text evidence="6">Belongs to the tRNA(Ile)-lysidine synthase family.</text>
</comment>
<evidence type="ECO:0000256" key="2">
    <source>
        <dbReference type="ARBA" id="ARBA00022694"/>
    </source>
</evidence>
<protein>
    <recommendedName>
        <fullName evidence="6">tRNA(Ile)-lysidine synthase</fullName>
        <ecNumber evidence="6">6.3.4.19</ecNumber>
    </recommendedName>
    <alternativeName>
        <fullName evidence="6">tRNA(Ile)-2-lysyl-cytidine synthase</fullName>
    </alternativeName>
    <alternativeName>
        <fullName evidence="6">tRNA(Ile)-lysidine synthetase</fullName>
    </alternativeName>
</protein>
<comment type="catalytic activity">
    <reaction evidence="5 6">
        <text>cytidine(34) in tRNA(Ile2) + L-lysine + ATP = lysidine(34) in tRNA(Ile2) + AMP + diphosphate + H(+)</text>
        <dbReference type="Rhea" id="RHEA:43744"/>
        <dbReference type="Rhea" id="RHEA-COMP:10625"/>
        <dbReference type="Rhea" id="RHEA-COMP:10670"/>
        <dbReference type="ChEBI" id="CHEBI:15378"/>
        <dbReference type="ChEBI" id="CHEBI:30616"/>
        <dbReference type="ChEBI" id="CHEBI:32551"/>
        <dbReference type="ChEBI" id="CHEBI:33019"/>
        <dbReference type="ChEBI" id="CHEBI:82748"/>
        <dbReference type="ChEBI" id="CHEBI:83665"/>
        <dbReference type="ChEBI" id="CHEBI:456215"/>
        <dbReference type="EC" id="6.3.4.19"/>
    </reaction>
</comment>
<dbReference type="GO" id="GO:0005737">
    <property type="term" value="C:cytoplasm"/>
    <property type="evidence" value="ECO:0007669"/>
    <property type="project" value="UniProtKB-SubCell"/>
</dbReference>
<dbReference type="eggNOG" id="COG0037">
    <property type="taxonomic scope" value="Bacteria"/>
</dbReference>
<evidence type="ECO:0000256" key="6">
    <source>
        <dbReference type="HAMAP-Rule" id="MF_01161"/>
    </source>
</evidence>
<dbReference type="HOGENOM" id="CLU_018869_3_2_5"/>
<keyword evidence="2 6" id="KW-0819">tRNA processing</keyword>
<dbReference type="STRING" id="856793.MICA_519"/>
<evidence type="ECO:0000256" key="5">
    <source>
        <dbReference type="ARBA" id="ARBA00048539"/>
    </source>
</evidence>
<gene>
    <name evidence="6 8" type="primary">tilS</name>
    <name evidence="8" type="ordered locus">MICA_519</name>
</gene>
<dbReference type="GO" id="GO:0006400">
    <property type="term" value="P:tRNA modification"/>
    <property type="evidence" value="ECO:0007669"/>
    <property type="project" value="UniProtKB-UniRule"/>
</dbReference>
<keyword evidence="3 6" id="KW-0547">Nucleotide-binding</keyword>
<feature type="domain" description="tRNA(Ile)-lysidine/2-thiocytidine synthase N-terminal" evidence="7">
    <location>
        <begin position="35"/>
        <end position="215"/>
    </location>
</feature>
<dbReference type="EMBL" id="CP002382">
    <property type="protein sequence ID" value="AEP08856.1"/>
    <property type="molecule type" value="Genomic_DNA"/>
</dbReference>
<dbReference type="GO" id="GO:0032267">
    <property type="term" value="F:tRNA(Ile)-lysidine synthase activity"/>
    <property type="evidence" value="ECO:0007669"/>
    <property type="project" value="UniProtKB-EC"/>
</dbReference>
<dbReference type="Gene3D" id="3.40.50.620">
    <property type="entry name" value="HUPs"/>
    <property type="match status" value="1"/>
</dbReference>
<dbReference type="EC" id="6.3.4.19" evidence="6"/>
<keyword evidence="6" id="KW-0963">Cytoplasm</keyword>
<proteinExistence type="inferred from homology"/>
<evidence type="ECO:0000313" key="9">
    <source>
        <dbReference type="Proteomes" id="UP000009286"/>
    </source>
</evidence>
<dbReference type="CDD" id="cd01992">
    <property type="entry name" value="TilS_N"/>
    <property type="match status" value="1"/>
</dbReference>
<sequence length="346" mass="38118">MQSLNVSANSETPDAFTAWFGTLPIVRDHIQSGHIAVALSGGPDSMALLHLLARVCPSQTIIHAITVDHGLRANSADEAKQVGTWVSSLHNVHHHIVRWEGDKPDSAIMESARAARYRLLEQFCVERGIENLWVAHNRTDQAETFLFRLAKGSGLDGLAAIHEQTSSPSGSVQILRPLLDVAKDDLTAWCVDQNIPFATDPSNQNTAFARIRLRQSMDVLAAEGLSEKRLATTARRMGRARAALDHFTDQAWAQVVTVQNDGITMDLHALATWPDDIRLRVIRRACDHVTMDREGFGPRLDRLEEIVDQIFTDHDFRAATLGGVLLRRAPGGGDRLLIAREGGKTS</sequence>
<feature type="binding site" evidence="6">
    <location>
        <begin position="40"/>
        <end position="45"/>
    </location>
    <ligand>
        <name>ATP</name>
        <dbReference type="ChEBI" id="CHEBI:30616"/>
    </ligand>
</feature>
<dbReference type="InterPro" id="IPR012094">
    <property type="entry name" value="tRNA_Ile_lys_synt"/>
</dbReference>
<dbReference type="KEGG" id="mai:MICA_519"/>
<evidence type="ECO:0000259" key="7">
    <source>
        <dbReference type="Pfam" id="PF01171"/>
    </source>
</evidence>
<dbReference type="InterPro" id="IPR012795">
    <property type="entry name" value="tRNA_Ile_lys_synt_N"/>
</dbReference>
<keyword evidence="9" id="KW-1185">Reference proteome</keyword>
<comment type="function">
    <text evidence="6">Ligates lysine onto the cytidine present at position 34 of the AUA codon-specific tRNA(Ile) that contains the anticodon CAU, in an ATP-dependent manner. Cytidine is converted to lysidine, thus changing the amino acid specificity of the tRNA from methionine to isoleucine.</text>
</comment>
<dbReference type="Proteomes" id="UP000009286">
    <property type="component" value="Chromosome"/>
</dbReference>
<dbReference type="InterPro" id="IPR014729">
    <property type="entry name" value="Rossmann-like_a/b/a_fold"/>
</dbReference>